<keyword evidence="3" id="KW-1185">Reference proteome</keyword>
<protein>
    <recommendedName>
        <fullName evidence="4">Helix-turn-helix domain-containing protein</fullName>
    </recommendedName>
</protein>
<feature type="transmembrane region" description="Helical" evidence="1">
    <location>
        <begin position="7"/>
        <end position="28"/>
    </location>
</feature>
<evidence type="ECO:0000313" key="3">
    <source>
        <dbReference type="Proteomes" id="UP000622687"/>
    </source>
</evidence>
<organism evidence="2 3">
    <name type="scientific">Clostridium aciditolerans</name>
    <dbReference type="NCBI Taxonomy" id="339861"/>
    <lineage>
        <taxon>Bacteria</taxon>
        <taxon>Bacillati</taxon>
        <taxon>Bacillota</taxon>
        <taxon>Clostridia</taxon>
        <taxon>Eubacteriales</taxon>
        <taxon>Clostridiaceae</taxon>
        <taxon>Clostridium</taxon>
    </lineage>
</organism>
<sequence>MSKYLKYGLGILFAVLLGLNSITVYFLYSQYSRLNTLEHKMDLIMSNTNTINNKISNDMLALKEQQKDIMTPTELANYLKVDIMLIYKSIIDNPDSKFPCIKANGEIRFSKKAIDEYMMSGNKILE</sequence>
<dbReference type="EMBL" id="JAEEGB010000002">
    <property type="protein sequence ID" value="MBI6871291.1"/>
    <property type="molecule type" value="Genomic_DNA"/>
</dbReference>
<evidence type="ECO:0000313" key="2">
    <source>
        <dbReference type="EMBL" id="MBI6871291.1"/>
    </source>
</evidence>
<evidence type="ECO:0008006" key="4">
    <source>
        <dbReference type="Google" id="ProtNLM"/>
    </source>
</evidence>
<gene>
    <name evidence="2" type="ORF">I6U51_01050</name>
</gene>
<dbReference type="RefSeq" id="WP_211140756.1">
    <property type="nucleotide sequence ID" value="NZ_JAEEGB010000002.1"/>
</dbReference>
<keyword evidence="1" id="KW-0812">Transmembrane</keyword>
<name>A0A934M4T1_9CLOT</name>
<dbReference type="Proteomes" id="UP000622687">
    <property type="component" value="Unassembled WGS sequence"/>
</dbReference>
<proteinExistence type="predicted"/>
<dbReference type="AlphaFoldDB" id="A0A934M4T1"/>
<keyword evidence="1" id="KW-1133">Transmembrane helix</keyword>
<keyword evidence="1" id="KW-0472">Membrane</keyword>
<evidence type="ECO:0000256" key="1">
    <source>
        <dbReference type="SAM" id="Phobius"/>
    </source>
</evidence>
<reference evidence="2" key="1">
    <citation type="submission" date="2020-12" db="EMBL/GenBank/DDBJ databases">
        <title>Clostridium thailandense sp. nov., a novel acetogenic bacterium isolated from peat land soil in Thailand.</title>
        <authorList>
            <person name="Chaikitkaew S."/>
            <person name="Birkeland N.K."/>
        </authorList>
    </citation>
    <scope>NUCLEOTIDE SEQUENCE</scope>
    <source>
        <strain evidence="2">DSM 17425</strain>
    </source>
</reference>
<accession>A0A934M4T1</accession>
<comment type="caution">
    <text evidence="2">The sequence shown here is derived from an EMBL/GenBank/DDBJ whole genome shotgun (WGS) entry which is preliminary data.</text>
</comment>